<feature type="transmembrane region" description="Helical" evidence="1">
    <location>
        <begin position="81"/>
        <end position="103"/>
    </location>
</feature>
<organism evidence="2 3">
    <name type="scientific">Aldrovandia affinis</name>
    <dbReference type="NCBI Taxonomy" id="143900"/>
    <lineage>
        <taxon>Eukaryota</taxon>
        <taxon>Metazoa</taxon>
        <taxon>Chordata</taxon>
        <taxon>Craniata</taxon>
        <taxon>Vertebrata</taxon>
        <taxon>Euteleostomi</taxon>
        <taxon>Actinopterygii</taxon>
        <taxon>Neopterygii</taxon>
        <taxon>Teleostei</taxon>
        <taxon>Notacanthiformes</taxon>
        <taxon>Halosauridae</taxon>
        <taxon>Aldrovandia</taxon>
    </lineage>
</organism>
<gene>
    <name evidence="2" type="ORF">AAFF_G00153770</name>
</gene>
<reference evidence="2" key="1">
    <citation type="journal article" date="2023" name="Science">
        <title>Genome structures resolve the early diversification of teleost fishes.</title>
        <authorList>
            <person name="Parey E."/>
            <person name="Louis A."/>
            <person name="Montfort J."/>
            <person name="Bouchez O."/>
            <person name="Roques C."/>
            <person name="Iampietro C."/>
            <person name="Lluch J."/>
            <person name="Castinel A."/>
            <person name="Donnadieu C."/>
            <person name="Desvignes T."/>
            <person name="Floi Bucao C."/>
            <person name="Jouanno E."/>
            <person name="Wen M."/>
            <person name="Mejri S."/>
            <person name="Dirks R."/>
            <person name="Jansen H."/>
            <person name="Henkel C."/>
            <person name="Chen W.J."/>
            <person name="Zahm M."/>
            <person name="Cabau C."/>
            <person name="Klopp C."/>
            <person name="Thompson A.W."/>
            <person name="Robinson-Rechavi M."/>
            <person name="Braasch I."/>
            <person name="Lecointre G."/>
            <person name="Bobe J."/>
            <person name="Postlethwait J.H."/>
            <person name="Berthelot C."/>
            <person name="Roest Crollius H."/>
            <person name="Guiguen Y."/>
        </authorList>
    </citation>
    <scope>NUCLEOTIDE SEQUENCE</scope>
    <source>
        <strain evidence="2">NC1722</strain>
    </source>
</reference>
<keyword evidence="1" id="KW-1133">Transmembrane helix</keyword>
<protein>
    <submittedName>
        <fullName evidence="2">Uncharacterized protein</fullName>
    </submittedName>
</protein>
<sequence>MECAVYRSGPRIRSQRNGLLPGVKTHVSVDAAVAIDTLLTTLYRRGKAVNQRSCLLGRPAALWEARGPGLNTALFTSPVTMLSGLGFFIAGSLTAAAIFMAGVRC</sequence>
<dbReference type="EMBL" id="JAINUG010000021">
    <property type="protein sequence ID" value="KAJ8411739.1"/>
    <property type="molecule type" value="Genomic_DNA"/>
</dbReference>
<keyword evidence="1" id="KW-0812">Transmembrane</keyword>
<accession>A0AAD7SZP3</accession>
<evidence type="ECO:0000256" key="1">
    <source>
        <dbReference type="SAM" id="Phobius"/>
    </source>
</evidence>
<evidence type="ECO:0000313" key="2">
    <source>
        <dbReference type="EMBL" id="KAJ8411739.1"/>
    </source>
</evidence>
<dbReference type="Proteomes" id="UP001221898">
    <property type="component" value="Unassembled WGS sequence"/>
</dbReference>
<keyword evidence="1" id="KW-0472">Membrane</keyword>
<comment type="caution">
    <text evidence="2">The sequence shown here is derived from an EMBL/GenBank/DDBJ whole genome shotgun (WGS) entry which is preliminary data.</text>
</comment>
<keyword evidence="3" id="KW-1185">Reference proteome</keyword>
<evidence type="ECO:0000313" key="3">
    <source>
        <dbReference type="Proteomes" id="UP001221898"/>
    </source>
</evidence>
<name>A0AAD7SZP3_9TELE</name>
<proteinExistence type="predicted"/>
<dbReference type="AlphaFoldDB" id="A0AAD7SZP3"/>